<dbReference type="CDD" id="cd02947">
    <property type="entry name" value="TRX_family"/>
    <property type="match status" value="1"/>
</dbReference>
<dbReference type="InterPro" id="IPR036339">
    <property type="entry name" value="PUB-like_dom_sf"/>
</dbReference>
<dbReference type="SUPFAM" id="SSF52833">
    <property type="entry name" value="Thioredoxin-like"/>
    <property type="match status" value="1"/>
</dbReference>
<dbReference type="CDD" id="cd09212">
    <property type="entry name" value="PUB"/>
    <property type="match status" value="1"/>
</dbReference>
<dbReference type="InterPro" id="IPR018997">
    <property type="entry name" value="PUB_domain"/>
</dbReference>
<name>A0AB34JIN4_PRYPA</name>
<dbReference type="InterPro" id="IPR036249">
    <property type="entry name" value="Thioredoxin-like_sf"/>
</dbReference>
<comment type="caution">
    <text evidence="3">The sequence shown here is derived from an EMBL/GenBank/DDBJ whole genome shotgun (WGS) entry which is preliminary data.</text>
</comment>
<keyword evidence="4" id="KW-1185">Reference proteome</keyword>
<gene>
    <name evidence="3" type="ORF">AB1Y20_022201</name>
</gene>
<evidence type="ECO:0000313" key="3">
    <source>
        <dbReference type="EMBL" id="KAL1520627.1"/>
    </source>
</evidence>
<evidence type="ECO:0000256" key="1">
    <source>
        <dbReference type="SAM" id="SignalP"/>
    </source>
</evidence>
<feature type="chain" id="PRO_5044220119" description="Thioredoxin domain-containing protein" evidence="1">
    <location>
        <begin position="17"/>
        <end position="367"/>
    </location>
</feature>
<keyword evidence="1" id="KW-0732">Signal</keyword>
<evidence type="ECO:0000313" key="4">
    <source>
        <dbReference type="Proteomes" id="UP001515480"/>
    </source>
</evidence>
<dbReference type="InterPro" id="IPR013766">
    <property type="entry name" value="Thioredoxin_domain"/>
</dbReference>
<feature type="signal peptide" evidence="1">
    <location>
        <begin position="1"/>
        <end position="16"/>
    </location>
</feature>
<protein>
    <recommendedName>
        <fullName evidence="2">Thioredoxin domain-containing protein</fullName>
    </recommendedName>
</protein>
<dbReference type="EMBL" id="JBGBPQ010000008">
    <property type="protein sequence ID" value="KAL1520627.1"/>
    <property type="molecule type" value="Genomic_DNA"/>
</dbReference>
<accession>A0AB34JIN4</accession>
<proteinExistence type="predicted"/>
<dbReference type="PANTHER" id="PTHR10438:SF468">
    <property type="entry name" value="THIOREDOXIN-1-RELATED"/>
    <property type="match status" value="1"/>
</dbReference>
<feature type="domain" description="Thioredoxin" evidence="2">
    <location>
        <begin position="238"/>
        <end position="365"/>
    </location>
</feature>
<dbReference type="PROSITE" id="PS51352">
    <property type="entry name" value="THIOREDOXIN_2"/>
    <property type="match status" value="1"/>
</dbReference>
<dbReference type="SUPFAM" id="SSF143503">
    <property type="entry name" value="PUG domain-like"/>
    <property type="match status" value="1"/>
</dbReference>
<organism evidence="3 4">
    <name type="scientific">Prymnesium parvum</name>
    <name type="common">Toxic golden alga</name>
    <dbReference type="NCBI Taxonomy" id="97485"/>
    <lineage>
        <taxon>Eukaryota</taxon>
        <taxon>Haptista</taxon>
        <taxon>Haptophyta</taxon>
        <taxon>Prymnesiophyceae</taxon>
        <taxon>Prymnesiales</taxon>
        <taxon>Prymnesiaceae</taxon>
        <taxon>Prymnesium</taxon>
    </lineage>
</organism>
<dbReference type="Pfam" id="PF09409">
    <property type="entry name" value="PUB"/>
    <property type="match status" value="1"/>
</dbReference>
<evidence type="ECO:0000259" key="2">
    <source>
        <dbReference type="PROSITE" id="PS51352"/>
    </source>
</evidence>
<dbReference type="PANTHER" id="PTHR10438">
    <property type="entry name" value="THIOREDOXIN"/>
    <property type="match status" value="1"/>
</dbReference>
<dbReference type="AlphaFoldDB" id="A0AB34JIN4"/>
<dbReference type="Gene3D" id="3.40.30.10">
    <property type="entry name" value="Glutaredoxin"/>
    <property type="match status" value="1"/>
</dbReference>
<reference evidence="3 4" key="1">
    <citation type="journal article" date="2024" name="Science">
        <title>Giant polyketide synthase enzymes in the biosynthesis of giant marine polyether toxins.</title>
        <authorList>
            <person name="Fallon T.R."/>
            <person name="Shende V.V."/>
            <person name="Wierzbicki I.H."/>
            <person name="Pendleton A.L."/>
            <person name="Watervoot N.F."/>
            <person name="Auber R.P."/>
            <person name="Gonzalez D.J."/>
            <person name="Wisecaver J.H."/>
            <person name="Moore B.S."/>
        </authorList>
    </citation>
    <scope>NUCLEOTIDE SEQUENCE [LARGE SCALE GENOMIC DNA]</scope>
    <source>
        <strain evidence="3 4">12B1</strain>
    </source>
</reference>
<dbReference type="InterPro" id="IPR050620">
    <property type="entry name" value="Thioredoxin_H-type-like"/>
</dbReference>
<dbReference type="Pfam" id="PF00085">
    <property type="entry name" value="Thioredoxin"/>
    <property type="match status" value="1"/>
</dbReference>
<dbReference type="SMART" id="SM00580">
    <property type="entry name" value="PUG"/>
    <property type="match status" value="1"/>
</dbReference>
<sequence>MARALPLLLLLAEAEARLLVPTPPRVSPGAVNPDPKAGPNDAPLCVGDACVPPPLAPRLAHFCRALSALHAESGGAFGETAGLLLKYCANVASSDDPRFRRIKKSNRAFARRLAPFASAVDCLRALGFEEQHTEAEGEVLVLASAEAAVLSAAVATLTQLLLPATLADRWPAPLRPELNRTCASLAFKHDLLDELTAELEQRHIGALLRHDENLARARTQLSMGTDGVRQLCDQLQAVRANMSAAAAHAGMPASAEGRVVAVASMEQWYDLLMDTKGLVVAYFGATWCAACKQAEPIFVGLSASERYRDVTFVQVDADATPALVGDNHVEAFPTIKFYRNAGEEYLPVVGANMEEVEQTLEAYVTSQ</sequence>
<dbReference type="Proteomes" id="UP001515480">
    <property type="component" value="Unassembled WGS sequence"/>
</dbReference>
<dbReference type="Gene3D" id="1.20.58.2190">
    <property type="match status" value="1"/>
</dbReference>